<evidence type="ECO:0000256" key="3">
    <source>
        <dbReference type="ARBA" id="ARBA00022692"/>
    </source>
</evidence>
<dbReference type="SUPFAM" id="SSF52058">
    <property type="entry name" value="L domain-like"/>
    <property type="match status" value="1"/>
</dbReference>
<keyword evidence="7" id="KW-0067">ATP-binding</keyword>
<feature type="domain" description="Protein kinase" evidence="9">
    <location>
        <begin position="258"/>
        <end position="463"/>
    </location>
</feature>
<evidence type="ECO:0000256" key="8">
    <source>
        <dbReference type="SAM" id="Phobius"/>
    </source>
</evidence>
<dbReference type="PROSITE" id="PS51450">
    <property type="entry name" value="LRR"/>
    <property type="match status" value="1"/>
</dbReference>
<dbReference type="InterPro" id="IPR032675">
    <property type="entry name" value="LRR_dom_sf"/>
</dbReference>
<keyword evidence="11" id="KW-1185">Reference proteome</keyword>
<evidence type="ECO:0000256" key="1">
    <source>
        <dbReference type="ARBA" id="ARBA00004370"/>
    </source>
</evidence>
<keyword evidence="6 8" id="KW-0472">Membrane</keyword>
<proteinExistence type="predicted"/>
<evidence type="ECO:0000313" key="10">
    <source>
        <dbReference type="EMBL" id="CAK9268845.1"/>
    </source>
</evidence>
<dbReference type="Proteomes" id="UP001497444">
    <property type="component" value="Chromosome 2"/>
</dbReference>
<feature type="transmembrane region" description="Helical" evidence="8">
    <location>
        <begin position="196"/>
        <end position="220"/>
    </location>
</feature>
<keyword evidence="5 8" id="KW-1133">Transmembrane helix</keyword>
<keyword evidence="3 8" id="KW-0812">Transmembrane</keyword>
<keyword evidence="7" id="KW-0547">Nucleotide-binding</keyword>
<protein>
    <recommendedName>
        <fullName evidence="9">Protein kinase domain-containing protein</fullName>
    </recommendedName>
</protein>
<dbReference type="PRINTS" id="PR00019">
    <property type="entry name" value="LEURICHRPT"/>
</dbReference>
<dbReference type="PANTHER" id="PTHR48006">
    <property type="entry name" value="LEUCINE-RICH REPEAT-CONTAINING PROTEIN DDB_G0281931-RELATED"/>
    <property type="match status" value="1"/>
</dbReference>
<evidence type="ECO:0000259" key="9">
    <source>
        <dbReference type="PROSITE" id="PS50011"/>
    </source>
</evidence>
<dbReference type="Gene3D" id="3.80.10.10">
    <property type="entry name" value="Ribonuclease Inhibitor"/>
    <property type="match status" value="1"/>
</dbReference>
<evidence type="ECO:0000256" key="7">
    <source>
        <dbReference type="PROSITE-ProRule" id="PRU10141"/>
    </source>
</evidence>
<keyword evidence="2" id="KW-0433">Leucine-rich repeat</keyword>
<dbReference type="InterPro" id="IPR001611">
    <property type="entry name" value="Leu-rich_rpt"/>
</dbReference>
<keyword evidence="4" id="KW-0677">Repeat</keyword>
<dbReference type="PROSITE" id="PS00107">
    <property type="entry name" value="PROTEIN_KINASE_ATP"/>
    <property type="match status" value="1"/>
</dbReference>
<dbReference type="InterPro" id="IPR001245">
    <property type="entry name" value="Ser-Thr/Tyr_kinase_cat_dom"/>
</dbReference>
<feature type="binding site" evidence="7">
    <location>
        <position position="286"/>
    </location>
    <ligand>
        <name>ATP</name>
        <dbReference type="ChEBI" id="CHEBI:30616"/>
    </ligand>
</feature>
<dbReference type="InterPro" id="IPR051824">
    <property type="entry name" value="LRR_Rcpt-Like_S/T_Kinase"/>
</dbReference>
<reference evidence="10 11" key="1">
    <citation type="submission" date="2024-02" db="EMBL/GenBank/DDBJ databases">
        <authorList>
            <consortium name="ELIXIR-Norway"/>
            <consortium name="Elixir Norway"/>
        </authorList>
    </citation>
    <scope>NUCLEOTIDE SEQUENCE [LARGE SCALE GENOMIC DNA]</scope>
</reference>
<dbReference type="InterPro" id="IPR011009">
    <property type="entry name" value="Kinase-like_dom_sf"/>
</dbReference>
<sequence>MSKNQLNGELPDLSSFPQLKTLDLSDNQFNGSISPSLWSIIPKLNVLNLSNNKLHGKLPTMKDLQYCPNSLKSLNLGGNKLTGLFPSNLFNCSFMLQEVNFDNNNFNGVLDLQINLTKHLVFGTLISMVNNNIIQLNPSWESGIYSPVLLGGNPCCSIVPSENPSPYQQQNCRYNSSTIPIVIYQSYNSHELHKKLAWILSTILTSFVFLSGIIFIIIYWKYHKNMSTFREIQKEFAKQQVQPILYSYNVLKVATKDFHPSNKLGEGGFGAVYKGILLDGTHVVVKLLNKSHQQVKDISHLSTAHIVGTMGYLSPEYATLGKLTEKVDVFSYGVLLLEIVSGRKNIDLSLETNKIYLLEWAHSLHEQDKLFDLIDQQLNNNILDDEARRVIDVALLCVQTSASRRPLMSHVLAMLLNGADMEDVSKETNSIHEMEISSLLGFHHVVPNNHGDVEIELSTLDLN</sequence>
<evidence type="ECO:0000256" key="6">
    <source>
        <dbReference type="ARBA" id="ARBA00023136"/>
    </source>
</evidence>
<accession>A0ABP0WSX0</accession>
<evidence type="ECO:0000256" key="4">
    <source>
        <dbReference type="ARBA" id="ARBA00022737"/>
    </source>
</evidence>
<dbReference type="PROSITE" id="PS50011">
    <property type="entry name" value="PROTEIN_KINASE_DOM"/>
    <property type="match status" value="1"/>
</dbReference>
<dbReference type="Gene3D" id="1.10.510.10">
    <property type="entry name" value="Transferase(Phosphotransferase) domain 1"/>
    <property type="match status" value="1"/>
</dbReference>
<name>A0ABP0WSX0_9BRYO</name>
<evidence type="ECO:0000313" key="11">
    <source>
        <dbReference type="Proteomes" id="UP001497444"/>
    </source>
</evidence>
<dbReference type="PANTHER" id="PTHR48006:SF34">
    <property type="entry name" value="OS08G0203700 PROTEIN"/>
    <property type="match status" value="1"/>
</dbReference>
<comment type="subcellular location">
    <subcellularLocation>
        <location evidence="1">Membrane</location>
    </subcellularLocation>
</comment>
<gene>
    <name evidence="10" type="ORF">CSSPJE1EN1_LOCUS14323</name>
</gene>
<dbReference type="Pfam" id="PF07714">
    <property type="entry name" value="PK_Tyr_Ser-Thr"/>
    <property type="match status" value="1"/>
</dbReference>
<evidence type="ECO:0000256" key="5">
    <source>
        <dbReference type="ARBA" id="ARBA00022989"/>
    </source>
</evidence>
<evidence type="ECO:0000256" key="2">
    <source>
        <dbReference type="ARBA" id="ARBA00022614"/>
    </source>
</evidence>
<dbReference type="SUPFAM" id="SSF56112">
    <property type="entry name" value="Protein kinase-like (PK-like)"/>
    <property type="match status" value="1"/>
</dbReference>
<dbReference type="InterPro" id="IPR017441">
    <property type="entry name" value="Protein_kinase_ATP_BS"/>
</dbReference>
<dbReference type="InterPro" id="IPR000719">
    <property type="entry name" value="Prot_kinase_dom"/>
</dbReference>
<organism evidence="10 11">
    <name type="scientific">Sphagnum jensenii</name>
    <dbReference type="NCBI Taxonomy" id="128206"/>
    <lineage>
        <taxon>Eukaryota</taxon>
        <taxon>Viridiplantae</taxon>
        <taxon>Streptophyta</taxon>
        <taxon>Embryophyta</taxon>
        <taxon>Bryophyta</taxon>
        <taxon>Sphagnophytina</taxon>
        <taxon>Sphagnopsida</taxon>
        <taxon>Sphagnales</taxon>
        <taxon>Sphagnaceae</taxon>
        <taxon>Sphagnum</taxon>
    </lineage>
</organism>
<dbReference type="EMBL" id="OZ020097">
    <property type="protein sequence ID" value="CAK9268845.1"/>
    <property type="molecule type" value="Genomic_DNA"/>
</dbReference>
<dbReference type="Pfam" id="PF00560">
    <property type="entry name" value="LRR_1"/>
    <property type="match status" value="3"/>
</dbReference>